<keyword evidence="2" id="KW-0808">Transferase</keyword>
<dbReference type="PANTHER" id="PTHR43685:SF2">
    <property type="entry name" value="GLYCOSYLTRANSFERASE 2-LIKE DOMAIN-CONTAINING PROTEIN"/>
    <property type="match status" value="1"/>
</dbReference>
<dbReference type="PANTHER" id="PTHR43685">
    <property type="entry name" value="GLYCOSYLTRANSFERASE"/>
    <property type="match status" value="1"/>
</dbReference>
<name>A0A2W5DC18_9BURK</name>
<proteinExistence type="predicted"/>
<dbReference type="InterPro" id="IPR050834">
    <property type="entry name" value="Glycosyltransf_2"/>
</dbReference>
<reference evidence="2 3" key="1">
    <citation type="submission" date="2017-08" db="EMBL/GenBank/DDBJ databases">
        <title>Infants hospitalized years apart are colonized by the same room-sourced microbial strains.</title>
        <authorList>
            <person name="Brooks B."/>
            <person name="Olm M.R."/>
            <person name="Firek B.A."/>
            <person name="Baker R."/>
            <person name="Thomas B.C."/>
            <person name="Morowitz M.J."/>
            <person name="Banfield J.F."/>
        </authorList>
    </citation>
    <scope>NUCLEOTIDE SEQUENCE [LARGE SCALE GENOMIC DNA]</scope>
    <source>
        <strain evidence="2">S2_012_000_R2_81</strain>
    </source>
</reference>
<evidence type="ECO:0000313" key="3">
    <source>
        <dbReference type="Proteomes" id="UP000249633"/>
    </source>
</evidence>
<dbReference type="AlphaFoldDB" id="A0A2W5DC18"/>
<comment type="caution">
    <text evidence="2">The sequence shown here is derived from an EMBL/GenBank/DDBJ whole genome shotgun (WGS) entry which is preliminary data.</text>
</comment>
<dbReference type="InterPro" id="IPR029044">
    <property type="entry name" value="Nucleotide-diphossugar_trans"/>
</dbReference>
<dbReference type="CDD" id="cd06433">
    <property type="entry name" value="GT_2_WfgS_like"/>
    <property type="match status" value="1"/>
</dbReference>
<feature type="domain" description="Glycosyltransferase 2-like" evidence="1">
    <location>
        <begin position="4"/>
        <end position="130"/>
    </location>
</feature>
<dbReference type="GO" id="GO:0016740">
    <property type="term" value="F:transferase activity"/>
    <property type="evidence" value="ECO:0007669"/>
    <property type="project" value="UniProtKB-KW"/>
</dbReference>
<gene>
    <name evidence="2" type="ORF">DI603_22315</name>
</gene>
<organism evidence="2 3">
    <name type="scientific">Roseateles depolymerans</name>
    <dbReference type="NCBI Taxonomy" id="76731"/>
    <lineage>
        <taxon>Bacteria</taxon>
        <taxon>Pseudomonadati</taxon>
        <taxon>Pseudomonadota</taxon>
        <taxon>Betaproteobacteria</taxon>
        <taxon>Burkholderiales</taxon>
        <taxon>Sphaerotilaceae</taxon>
        <taxon>Roseateles</taxon>
    </lineage>
</organism>
<accession>A0A2W5DC18</accession>
<dbReference type="Pfam" id="PF00535">
    <property type="entry name" value="Glycos_transf_2"/>
    <property type="match status" value="1"/>
</dbReference>
<dbReference type="Gene3D" id="3.90.550.10">
    <property type="entry name" value="Spore Coat Polysaccharide Biosynthesis Protein SpsA, Chain A"/>
    <property type="match status" value="1"/>
</dbReference>
<evidence type="ECO:0000259" key="1">
    <source>
        <dbReference type="Pfam" id="PF00535"/>
    </source>
</evidence>
<dbReference type="SUPFAM" id="SSF53448">
    <property type="entry name" value="Nucleotide-diphospho-sugar transferases"/>
    <property type="match status" value="1"/>
</dbReference>
<dbReference type="Proteomes" id="UP000249633">
    <property type="component" value="Unassembled WGS sequence"/>
</dbReference>
<dbReference type="EMBL" id="QFOD01000032">
    <property type="protein sequence ID" value="PZP27304.1"/>
    <property type="molecule type" value="Genomic_DNA"/>
</dbReference>
<dbReference type="InterPro" id="IPR001173">
    <property type="entry name" value="Glyco_trans_2-like"/>
</dbReference>
<evidence type="ECO:0000313" key="2">
    <source>
        <dbReference type="EMBL" id="PZP27304.1"/>
    </source>
</evidence>
<sequence>MKVSIITVAYNSGRTIADTLRSVAQQSYSNIEHIVIDGASRDNTLEEVRKHGQHVARVVSEPDQGIYDAMNKGLRLASGDIIGCLNADDALASDDTIAHLTQALHQADIVYGDLRYVDGDQPDRILRHWKSGEFKPSQLRLGWMPPHPSFYARRHILDGFQYDTQYRIAADYDFMLRCLQRPNTRIAYLPEVVVNMRSGGASNRSLQALVRKSSEDLRVMRSNHVGGLFTLMAKNLRKLPQFFGG</sequence>
<protein>
    <submittedName>
        <fullName evidence="2">Glycosyl transferase</fullName>
    </submittedName>
</protein>